<evidence type="ECO:0000259" key="4">
    <source>
        <dbReference type="Pfam" id="PF01048"/>
    </source>
</evidence>
<accession>X1KU42</accession>
<dbReference type="Gene3D" id="3.40.50.1580">
    <property type="entry name" value="Nucleoside phosphorylase domain"/>
    <property type="match status" value="1"/>
</dbReference>
<comment type="caution">
    <text evidence="5">The sequence shown here is derived from an EMBL/GenBank/DDBJ whole genome shotgun (WGS) entry which is preliminary data.</text>
</comment>
<evidence type="ECO:0000256" key="2">
    <source>
        <dbReference type="ARBA" id="ARBA00022676"/>
    </source>
</evidence>
<keyword evidence="2" id="KW-0328">Glycosyltransferase</keyword>
<organism evidence="5">
    <name type="scientific">marine sediment metagenome</name>
    <dbReference type="NCBI Taxonomy" id="412755"/>
    <lineage>
        <taxon>unclassified sequences</taxon>
        <taxon>metagenomes</taxon>
        <taxon>ecological metagenomes</taxon>
    </lineage>
</organism>
<protein>
    <recommendedName>
        <fullName evidence="4">Nucleoside phosphorylase domain-containing protein</fullName>
    </recommendedName>
</protein>
<proteinExistence type="inferred from homology"/>
<evidence type="ECO:0000256" key="3">
    <source>
        <dbReference type="ARBA" id="ARBA00022679"/>
    </source>
</evidence>
<evidence type="ECO:0000313" key="5">
    <source>
        <dbReference type="EMBL" id="GAI10218.1"/>
    </source>
</evidence>
<keyword evidence="3" id="KW-0808">Transferase</keyword>
<dbReference type="InterPro" id="IPR018099">
    <property type="entry name" value="Purine_phosphorylase-2_CS"/>
</dbReference>
<dbReference type="GO" id="GO:0005829">
    <property type="term" value="C:cytosol"/>
    <property type="evidence" value="ECO:0007669"/>
    <property type="project" value="TreeGrafter"/>
</dbReference>
<gene>
    <name evidence="5" type="ORF">S06H3_15446</name>
</gene>
<comment type="similarity">
    <text evidence="1">Belongs to the PNP/MTAP phosphorylase family.</text>
</comment>
<feature type="non-terminal residue" evidence="5">
    <location>
        <position position="155"/>
    </location>
</feature>
<dbReference type="SUPFAM" id="SSF53167">
    <property type="entry name" value="Purine and uridine phosphorylases"/>
    <property type="match status" value="1"/>
</dbReference>
<feature type="domain" description="Nucleoside phosphorylase" evidence="4">
    <location>
        <begin position="5"/>
        <end position="122"/>
    </location>
</feature>
<dbReference type="GO" id="GO:0019509">
    <property type="term" value="P:L-methionine salvage from methylthioadenosine"/>
    <property type="evidence" value="ECO:0007669"/>
    <property type="project" value="TreeGrafter"/>
</dbReference>
<dbReference type="InterPro" id="IPR035994">
    <property type="entry name" value="Nucleoside_phosphorylase_sf"/>
</dbReference>
<dbReference type="PROSITE" id="PS01240">
    <property type="entry name" value="PNP_MTAP_2"/>
    <property type="match status" value="1"/>
</dbReference>
<dbReference type="PANTHER" id="PTHR42679:SF2">
    <property type="entry name" value="S-METHYL-5'-THIOADENOSINE PHOSPHORYLASE"/>
    <property type="match status" value="1"/>
</dbReference>
<dbReference type="InterPro" id="IPR010044">
    <property type="entry name" value="MTAP"/>
</dbReference>
<name>X1KU42_9ZZZZ</name>
<dbReference type="InterPro" id="IPR000845">
    <property type="entry name" value="Nucleoside_phosphorylase_d"/>
</dbReference>
<dbReference type="GO" id="GO:0017061">
    <property type="term" value="F:S-methyl-5-thioadenosine phosphorylase activity"/>
    <property type="evidence" value="ECO:0007669"/>
    <property type="project" value="InterPro"/>
</dbReference>
<reference evidence="5" key="1">
    <citation type="journal article" date="2014" name="Front. Microbiol.">
        <title>High frequency of phylogenetically diverse reductive dehalogenase-homologous genes in deep subseafloor sedimentary metagenomes.</title>
        <authorList>
            <person name="Kawai M."/>
            <person name="Futagami T."/>
            <person name="Toyoda A."/>
            <person name="Takaki Y."/>
            <person name="Nishi S."/>
            <person name="Hori S."/>
            <person name="Arai W."/>
            <person name="Tsubouchi T."/>
            <person name="Morono Y."/>
            <person name="Uchiyama I."/>
            <person name="Ito T."/>
            <person name="Fujiyama A."/>
            <person name="Inagaki F."/>
            <person name="Takami H."/>
        </authorList>
    </citation>
    <scope>NUCLEOTIDE SEQUENCE</scope>
    <source>
        <strain evidence="5">Expedition CK06-06</strain>
    </source>
</reference>
<sequence length="155" mass="17066">MAEAKIGVIGGSGLYEIEGMTEVKEVRVKTPFGDPSDAITIGSLEGTRIAFLPRHGKGHRISPTELPVRANIYALKSLGVEWIISISAVGSLKEEIRPLDLVIPDQLIDRTKSRVNTFFDRGLVVWVNTYVMTARGMRTTKCKLLFTNELGFTSS</sequence>
<dbReference type="AlphaFoldDB" id="X1KU42"/>
<evidence type="ECO:0000256" key="1">
    <source>
        <dbReference type="ARBA" id="ARBA00006751"/>
    </source>
</evidence>
<dbReference type="GO" id="GO:0009116">
    <property type="term" value="P:nucleoside metabolic process"/>
    <property type="evidence" value="ECO:0007669"/>
    <property type="project" value="InterPro"/>
</dbReference>
<dbReference type="PANTHER" id="PTHR42679">
    <property type="entry name" value="S-METHYL-5'-THIOADENOSINE PHOSPHORYLASE"/>
    <property type="match status" value="1"/>
</dbReference>
<dbReference type="Pfam" id="PF01048">
    <property type="entry name" value="PNP_UDP_1"/>
    <property type="match status" value="1"/>
</dbReference>
<dbReference type="CDD" id="cd09010">
    <property type="entry name" value="MTAP_SsMTAPII_like_MTIP"/>
    <property type="match status" value="1"/>
</dbReference>
<dbReference type="EMBL" id="BARV01007603">
    <property type="protein sequence ID" value="GAI10218.1"/>
    <property type="molecule type" value="Genomic_DNA"/>
</dbReference>